<evidence type="ECO:0000313" key="1">
    <source>
        <dbReference type="EMBL" id="AJD45339.1"/>
    </source>
</evidence>
<dbReference type="HOGENOM" id="CLU_2344656_0_0_5"/>
<dbReference type="Proteomes" id="UP000031368">
    <property type="component" value="Plasmid pRgalR602c"/>
</dbReference>
<organism evidence="1 2">
    <name type="scientific">Rhizobium gallicum bv. gallicum R602sp</name>
    <dbReference type="NCBI Taxonomy" id="1041138"/>
    <lineage>
        <taxon>Bacteria</taxon>
        <taxon>Pseudomonadati</taxon>
        <taxon>Pseudomonadota</taxon>
        <taxon>Alphaproteobacteria</taxon>
        <taxon>Hyphomicrobiales</taxon>
        <taxon>Rhizobiaceae</taxon>
        <taxon>Rhizobium/Agrobacterium group</taxon>
        <taxon>Rhizobium</taxon>
    </lineage>
</organism>
<dbReference type="KEGG" id="rga:RGR602_PC01312"/>
<protein>
    <submittedName>
        <fullName evidence="1">Uncharacterized protein</fullName>
    </submittedName>
</protein>
<keyword evidence="1" id="KW-0614">Plasmid</keyword>
<evidence type="ECO:0000313" key="2">
    <source>
        <dbReference type="Proteomes" id="UP000031368"/>
    </source>
</evidence>
<gene>
    <name evidence="1" type="ORF">RGR602_PC01312</name>
</gene>
<dbReference type="EMBL" id="CP006880">
    <property type="protein sequence ID" value="AJD45339.1"/>
    <property type="molecule type" value="Genomic_DNA"/>
</dbReference>
<reference evidence="1 2" key="1">
    <citation type="submission" date="2013-11" db="EMBL/GenBank/DDBJ databases">
        <title>Complete genome sequence of Rhizobium gallicum bv. gallicum R602.</title>
        <authorList>
            <person name="Bustos P."/>
            <person name="Santamaria R.I."/>
            <person name="Lozano L."/>
            <person name="Acosta J.L."/>
            <person name="Ormeno-Orrillo E."/>
            <person name="Rogel M.A."/>
            <person name="Romero D."/>
            <person name="Cevallos M.A."/>
            <person name="Martinez-Romero E."/>
            <person name="Gonzalez V."/>
        </authorList>
    </citation>
    <scope>NUCLEOTIDE SEQUENCE [LARGE SCALE GENOMIC DNA]</scope>
    <source>
        <strain evidence="1 2">R602</strain>
        <plasmid evidence="1 2">pRgalR602c</plasmid>
    </source>
</reference>
<sequence>MGGSASGFSSSAAAVLAVLNTSKSPPKFCTSTRPRQVKMASFQFDLPVYVQRKHFIEEITNLYEVFDFFTNGRNTSAIFPMRRYRGRAGRPLAEDFL</sequence>
<accession>A0A0B4XBE7</accession>
<geneLocation type="plasmid" evidence="1 2">
    <name>pRgalR602c</name>
</geneLocation>
<name>A0A0B4XBE7_9HYPH</name>
<dbReference type="AlphaFoldDB" id="A0A0B4XBE7"/>
<proteinExistence type="predicted"/>
<keyword evidence="2" id="KW-1185">Reference proteome</keyword>